<dbReference type="STRING" id="1392247.A0A3N4LGU3"/>
<dbReference type="AlphaFoldDB" id="A0A3N4LGU3"/>
<feature type="compositionally biased region" description="Low complexity" evidence="1">
    <location>
        <begin position="8"/>
        <end position="20"/>
    </location>
</feature>
<feature type="compositionally biased region" description="Basic and acidic residues" evidence="1">
    <location>
        <begin position="368"/>
        <end position="378"/>
    </location>
</feature>
<accession>A0A3N4LGU3</accession>
<feature type="region of interest" description="Disordered" evidence="1">
    <location>
        <begin position="307"/>
        <end position="382"/>
    </location>
</feature>
<dbReference type="OrthoDB" id="5873279at2759"/>
<sequence>MSAATINSAAPESSTAALAAGVPLENTPAVSTPGPTDVPGGFIETPAVEKEAQEFSVKPLPASDTATNPFNLAPGEPIPANDVTTKDINKHVKLDEESYEKADASNLGFGLNGAPVLPDVVTPAAQREAEGRGVLDIPVVTGNTIPESSLPITSTVAAMAAPEVPEIVKESQEKAEVEPEASAIPEVVEQKKEVEEELKTETSKVDSNTTVGGIMAAAGIASASGESNEETTPAFVPEIVRDSQKVAQVAPEASAVEAAVEAKKEVEQELLHDAPSVTLNAVPTQHAVPEAAGVPETVELKKEFEQELKTEDLSSEPVIVHKPETESSIPVAVPSKTENGFVSNGNATEVKSEKETEANGNGLRSPKKSLENGDNRELKTKRKSFLGSLKEFLHLGSATKEKGKAKGETSP</sequence>
<feature type="region of interest" description="Disordered" evidence="1">
    <location>
        <begin position="1"/>
        <end position="84"/>
    </location>
</feature>
<name>A0A3N4LGU3_9PEZI</name>
<evidence type="ECO:0000313" key="3">
    <source>
        <dbReference type="Proteomes" id="UP000277580"/>
    </source>
</evidence>
<keyword evidence="3" id="KW-1185">Reference proteome</keyword>
<gene>
    <name evidence="2" type="ORF">P167DRAFT_531438</name>
</gene>
<feature type="compositionally biased region" description="Polar residues" evidence="1">
    <location>
        <begin position="336"/>
        <end position="349"/>
    </location>
</feature>
<dbReference type="EMBL" id="ML119106">
    <property type="protein sequence ID" value="RPB17175.1"/>
    <property type="molecule type" value="Genomic_DNA"/>
</dbReference>
<organism evidence="2 3">
    <name type="scientific">Morchella conica CCBAS932</name>
    <dbReference type="NCBI Taxonomy" id="1392247"/>
    <lineage>
        <taxon>Eukaryota</taxon>
        <taxon>Fungi</taxon>
        <taxon>Dikarya</taxon>
        <taxon>Ascomycota</taxon>
        <taxon>Pezizomycotina</taxon>
        <taxon>Pezizomycetes</taxon>
        <taxon>Pezizales</taxon>
        <taxon>Morchellaceae</taxon>
        <taxon>Morchella</taxon>
    </lineage>
</organism>
<evidence type="ECO:0000256" key="1">
    <source>
        <dbReference type="SAM" id="MobiDB-lite"/>
    </source>
</evidence>
<protein>
    <submittedName>
        <fullName evidence="2">Uncharacterized protein</fullName>
    </submittedName>
</protein>
<dbReference type="InParanoid" id="A0A3N4LGU3"/>
<evidence type="ECO:0000313" key="2">
    <source>
        <dbReference type="EMBL" id="RPB17175.1"/>
    </source>
</evidence>
<proteinExistence type="predicted"/>
<dbReference type="Proteomes" id="UP000277580">
    <property type="component" value="Unassembled WGS sequence"/>
</dbReference>
<reference evidence="2 3" key="1">
    <citation type="journal article" date="2018" name="Nat. Ecol. Evol.">
        <title>Pezizomycetes genomes reveal the molecular basis of ectomycorrhizal truffle lifestyle.</title>
        <authorList>
            <person name="Murat C."/>
            <person name="Payen T."/>
            <person name="Noel B."/>
            <person name="Kuo A."/>
            <person name="Morin E."/>
            <person name="Chen J."/>
            <person name="Kohler A."/>
            <person name="Krizsan K."/>
            <person name="Balestrini R."/>
            <person name="Da Silva C."/>
            <person name="Montanini B."/>
            <person name="Hainaut M."/>
            <person name="Levati E."/>
            <person name="Barry K.W."/>
            <person name="Belfiori B."/>
            <person name="Cichocki N."/>
            <person name="Clum A."/>
            <person name="Dockter R.B."/>
            <person name="Fauchery L."/>
            <person name="Guy J."/>
            <person name="Iotti M."/>
            <person name="Le Tacon F."/>
            <person name="Lindquist E.A."/>
            <person name="Lipzen A."/>
            <person name="Malagnac F."/>
            <person name="Mello A."/>
            <person name="Molinier V."/>
            <person name="Miyauchi S."/>
            <person name="Poulain J."/>
            <person name="Riccioni C."/>
            <person name="Rubini A."/>
            <person name="Sitrit Y."/>
            <person name="Splivallo R."/>
            <person name="Traeger S."/>
            <person name="Wang M."/>
            <person name="Zifcakova L."/>
            <person name="Wipf D."/>
            <person name="Zambonelli A."/>
            <person name="Paolocci F."/>
            <person name="Nowrousian M."/>
            <person name="Ottonello S."/>
            <person name="Baldrian P."/>
            <person name="Spatafora J.W."/>
            <person name="Henrissat B."/>
            <person name="Nagy L.G."/>
            <person name="Aury J.M."/>
            <person name="Wincker P."/>
            <person name="Grigoriev I.V."/>
            <person name="Bonfante P."/>
            <person name="Martin F.M."/>
        </authorList>
    </citation>
    <scope>NUCLEOTIDE SEQUENCE [LARGE SCALE GENOMIC DNA]</scope>
    <source>
        <strain evidence="2 3">CCBAS932</strain>
    </source>
</reference>